<feature type="non-terminal residue" evidence="1">
    <location>
        <position position="93"/>
    </location>
</feature>
<proteinExistence type="predicted"/>
<name>A0A4Q9PND7_9APHY</name>
<accession>A0A4Q9PND7</accession>
<dbReference type="AlphaFoldDB" id="A0A4Q9PND7"/>
<organism evidence="1 2">
    <name type="scientific">Dichomitus squalens</name>
    <dbReference type="NCBI Taxonomy" id="114155"/>
    <lineage>
        <taxon>Eukaryota</taxon>
        <taxon>Fungi</taxon>
        <taxon>Dikarya</taxon>
        <taxon>Basidiomycota</taxon>
        <taxon>Agaricomycotina</taxon>
        <taxon>Agaricomycetes</taxon>
        <taxon>Polyporales</taxon>
        <taxon>Polyporaceae</taxon>
        <taxon>Dichomitus</taxon>
    </lineage>
</organism>
<dbReference type="Proteomes" id="UP000292082">
    <property type="component" value="Unassembled WGS sequence"/>
</dbReference>
<dbReference type="EMBL" id="ML145163">
    <property type="protein sequence ID" value="TBU55787.1"/>
    <property type="molecule type" value="Genomic_DNA"/>
</dbReference>
<sequence>MPLTQSLVSILSMAASLHHTSYLSLAAITGIPDMCMCYSTEEYARVIIWCLGWALDGWPWHIPFTNLSNIKGGVKPLRLLKDLWLSGALRFVK</sequence>
<protein>
    <submittedName>
        <fullName evidence="1">Uncharacterized protein</fullName>
    </submittedName>
</protein>
<gene>
    <name evidence="1" type="ORF">BD310DRAFT_789202</name>
</gene>
<evidence type="ECO:0000313" key="1">
    <source>
        <dbReference type="EMBL" id="TBU55787.1"/>
    </source>
</evidence>
<evidence type="ECO:0000313" key="2">
    <source>
        <dbReference type="Proteomes" id="UP000292082"/>
    </source>
</evidence>
<keyword evidence="2" id="KW-1185">Reference proteome</keyword>
<reference evidence="1 2" key="1">
    <citation type="submission" date="2019-01" db="EMBL/GenBank/DDBJ databases">
        <title>Draft genome sequences of three monokaryotic isolates of the white-rot basidiomycete fungus Dichomitus squalens.</title>
        <authorList>
            <consortium name="DOE Joint Genome Institute"/>
            <person name="Lopez S.C."/>
            <person name="Andreopoulos B."/>
            <person name="Pangilinan J."/>
            <person name="Lipzen A."/>
            <person name="Riley R."/>
            <person name="Ahrendt S."/>
            <person name="Ng V."/>
            <person name="Barry K."/>
            <person name="Daum C."/>
            <person name="Grigoriev I.V."/>
            <person name="Hilden K.S."/>
            <person name="Makela M.R."/>
            <person name="de Vries R.P."/>
        </authorList>
    </citation>
    <scope>NUCLEOTIDE SEQUENCE [LARGE SCALE GENOMIC DNA]</scope>
    <source>
        <strain evidence="1 2">CBS 464.89</strain>
    </source>
</reference>